<reference evidence="1 2" key="1">
    <citation type="submission" date="2016-03" db="EMBL/GenBank/DDBJ databases">
        <authorList>
            <person name="Ploux O."/>
        </authorList>
    </citation>
    <scope>NUCLEOTIDE SEQUENCE [LARGE SCALE GENOMIC DNA]</scope>
    <source>
        <strain evidence="1 2">UAMH 11012</strain>
    </source>
</reference>
<evidence type="ECO:0008006" key="3">
    <source>
        <dbReference type="Google" id="ProtNLM"/>
    </source>
</evidence>
<dbReference type="OrthoDB" id="10262413at2759"/>
<dbReference type="InterPro" id="IPR036291">
    <property type="entry name" value="NAD(P)-bd_dom_sf"/>
</dbReference>
<evidence type="ECO:0000313" key="2">
    <source>
        <dbReference type="Proteomes" id="UP000184330"/>
    </source>
</evidence>
<dbReference type="AlphaFoldDB" id="A0A1L7XUG7"/>
<sequence length="354" mass="38368">MSPKILITGAAGGGSLVADFLAGDSTVVQKDQIIAAVRTKEQAKALSNIGINVLQVDLNDETAVIECVLQHEINLVIHNATSIDPMPALYLIKALGKRRDVTKGETYFVHTSGMSAFYESAGWNHGEVKDTDLVFDLEKQATGAFPVRKTNMAVVEHAKALSVNSFIVAPPLVYGRGTGAWNKLSTQLPSCISAGISQKIVHRFAGSATAKGVHISDLVAFYRLLLEGILQKQSLPSGELGYYFPLAHDLNWGEALAHVAVALNARGLVTDSKARIWASDEVAAQALHIPLTFLHILYNSSSKSIAENKYKLGWEPKWNKERFLQSMDDEVQAVIEANGARSSLLDSVYNSVAR</sequence>
<protein>
    <recommendedName>
        <fullName evidence="3">NAD-dependent epimerase/dehydratase domain-containing protein</fullName>
    </recommendedName>
</protein>
<gene>
    <name evidence="1" type="ORF">PAC_18571</name>
</gene>
<dbReference type="GO" id="GO:0005737">
    <property type="term" value="C:cytoplasm"/>
    <property type="evidence" value="ECO:0007669"/>
    <property type="project" value="TreeGrafter"/>
</dbReference>
<dbReference type="PANTHER" id="PTHR48079">
    <property type="entry name" value="PROTEIN YEEZ"/>
    <property type="match status" value="1"/>
</dbReference>
<proteinExistence type="predicted"/>
<accession>A0A1L7XUG7</accession>
<dbReference type="Proteomes" id="UP000184330">
    <property type="component" value="Unassembled WGS sequence"/>
</dbReference>
<dbReference type="SUPFAM" id="SSF51735">
    <property type="entry name" value="NAD(P)-binding Rossmann-fold domains"/>
    <property type="match status" value="1"/>
</dbReference>
<dbReference type="InterPro" id="IPR051783">
    <property type="entry name" value="NAD(P)-dependent_oxidoreduct"/>
</dbReference>
<name>A0A1L7XUG7_9HELO</name>
<dbReference type="PANTHER" id="PTHR48079:SF6">
    <property type="entry name" value="NAD(P)-BINDING DOMAIN-CONTAINING PROTEIN-RELATED"/>
    <property type="match status" value="1"/>
</dbReference>
<dbReference type="EMBL" id="FJOG01000058">
    <property type="protein sequence ID" value="CZR68672.1"/>
    <property type="molecule type" value="Genomic_DNA"/>
</dbReference>
<organism evidence="1 2">
    <name type="scientific">Phialocephala subalpina</name>
    <dbReference type="NCBI Taxonomy" id="576137"/>
    <lineage>
        <taxon>Eukaryota</taxon>
        <taxon>Fungi</taxon>
        <taxon>Dikarya</taxon>
        <taxon>Ascomycota</taxon>
        <taxon>Pezizomycotina</taxon>
        <taxon>Leotiomycetes</taxon>
        <taxon>Helotiales</taxon>
        <taxon>Mollisiaceae</taxon>
        <taxon>Phialocephala</taxon>
        <taxon>Phialocephala fortinii species complex</taxon>
    </lineage>
</organism>
<dbReference type="Gene3D" id="3.40.50.720">
    <property type="entry name" value="NAD(P)-binding Rossmann-like Domain"/>
    <property type="match status" value="1"/>
</dbReference>
<evidence type="ECO:0000313" key="1">
    <source>
        <dbReference type="EMBL" id="CZR68672.1"/>
    </source>
</evidence>
<keyword evidence="2" id="KW-1185">Reference proteome</keyword>
<dbReference type="GO" id="GO:0004029">
    <property type="term" value="F:aldehyde dehydrogenase (NAD+) activity"/>
    <property type="evidence" value="ECO:0007669"/>
    <property type="project" value="TreeGrafter"/>
</dbReference>